<keyword evidence="3" id="KW-0326">Glycosidase</keyword>
<dbReference type="PROSITE" id="PS00775">
    <property type="entry name" value="GLYCOSYL_HYDROL_F3"/>
    <property type="match status" value="1"/>
</dbReference>
<dbReference type="EMBL" id="FNBG01000006">
    <property type="protein sequence ID" value="SDF12190.1"/>
    <property type="molecule type" value="Genomic_DNA"/>
</dbReference>
<feature type="compositionally biased region" description="Low complexity" evidence="4">
    <location>
        <begin position="28"/>
        <end position="45"/>
    </location>
</feature>
<feature type="domain" description="Glycoside hydrolase family 3 N-terminal" evidence="5">
    <location>
        <begin position="66"/>
        <end position="387"/>
    </location>
</feature>
<dbReference type="Pfam" id="PF00933">
    <property type="entry name" value="Glyco_hydro_3"/>
    <property type="match status" value="1"/>
</dbReference>
<proteinExistence type="inferred from homology"/>
<comment type="similarity">
    <text evidence="1">Belongs to the glycosyl hydrolase 3 family.</text>
</comment>
<dbReference type="PROSITE" id="PS51257">
    <property type="entry name" value="PROKAR_LIPOPROTEIN"/>
    <property type="match status" value="1"/>
</dbReference>
<evidence type="ECO:0000313" key="6">
    <source>
        <dbReference type="EMBL" id="SDF12190.1"/>
    </source>
</evidence>
<protein>
    <submittedName>
        <fullName evidence="6">Beta-N-acetylhexosaminidase</fullName>
    </submittedName>
</protein>
<dbReference type="PANTHER" id="PTHR30480:SF16">
    <property type="entry name" value="GLYCOSIDE HYDROLASE FAMILY 3 DOMAIN PROTEIN"/>
    <property type="match status" value="1"/>
</dbReference>
<dbReference type="InterPro" id="IPR019800">
    <property type="entry name" value="Glyco_hydro_3_AS"/>
</dbReference>
<accession>A0A1G7IHG1</accession>
<gene>
    <name evidence="6" type="ORF">SAMN04488542_1069</name>
</gene>
<dbReference type="Gene3D" id="3.20.20.300">
    <property type="entry name" value="Glycoside hydrolase, family 3, N-terminal domain"/>
    <property type="match status" value="1"/>
</dbReference>
<dbReference type="Proteomes" id="UP000198972">
    <property type="component" value="Unassembled WGS sequence"/>
</dbReference>
<dbReference type="GO" id="GO:0009254">
    <property type="term" value="P:peptidoglycan turnover"/>
    <property type="evidence" value="ECO:0007669"/>
    <property type="project" value="TreeGrafter"/>
</dbReference>
<dbReference type="STRING" id="670482.SAMN04488542_1069"/>
<sequence>MKRSIWASLFIVFVIVIVIGGCSKGSSSSSNGQAGGAEEQQGQNQDETNSSSEPVDPIREQLNQMTTAEKIGQLVLVGMDGVTANANTRELIENYHVGGFIFYKDNIKNSEQTLTLINQLKIDNKNSKIPLFLSVDEEGGRVTRLPGDFLKAPSAAKIGATDKVEAASEIGAVIGQQLSGFGLNMDFAPVLDINSNPNNPVIGDRSFGDNADVVSKMGVAAMKGLSQQGIIPVVKHFPGHGDTSVDSHIGLPVVEHNMDRLRELELVPFQNAIAEGADVVMIAHLLMPKLDPDHPASFSKAIIHDLLREELGFEGVVISDDMTMGAITKNYNVDEAAVEFIAAGGNIVLVGHEYLKEKTVIEAIKLAVETGGISEETLNSRVYDVLKLKHKYGLSGELAKGPDVKSINKQLQTMLDKYGVK</sequence>
<dbReference type="InterPro" id="IPR050226">
    <property type="entry name" value="NagZ_Beta-hexosaminidase"/>
</dbReference>
<dbReference type="InterPro" id="IPR017853">
    <property type="entry name" value="GH"/>
</dbReference>
<dbReference type="GO" id="GO:0004553">
    <property type="term" value="F:hydrolase activity, hydrolyzing O-glycosyl compounds"/>
    <property type="evidence" value="ECO:0007669"/>
    <property type="project" value="InterPro"/>
</dbReference>
<dbReference type="InterPro" id="IPR036962">
    <property type="entry name" value="Glyco_hydro_3_N_sf"/>
</dbReference>
<reference evidence="6 7" key="1">
    <citation type="submission" date="2016-10" db="EMBL/GenBank/DDBJ databases">
        <authorList>
            <person name="de Groot N.N."/>
        </authorList>
    </citation>
    <scope>NUCLEOTIDE SEQUENCE [LARGE SCALE GENOMIC DNA]</scope>
    <source>
        <strain evidence="6 7">DSM 28129</strain>
    </source>
</reference>
<name>A0A1G7IHG1_9BACL</name>
<dbReference type="GO" id="GO:0005975">
    <property type="term" value="P:carbohydrate metabolic process"/>
    <property type="evidence" value="ECO:0007669"/>
    <property type="project" value="InterPro"/>
</dbReference>
<evidence type="ECO:0000313" key="7">
    <source>
        <dbReference type="Proteomes" id="UP000198972"/>
    </source>
</evidence>
<dbReference type="NCBIfam" id="NF003740">
    <property type="entry name" value="PRK05337.1"/>
    <property type="match status" value="1"/>
</dbReference>
<evidence type="ECO:0000259" key="5">
    <source>
        <dbReference type="Pfam" id="PF00933"/>
    </source>
</evidence>
<feature type="region of interest" description="Disordered" evidence="4">
    <location>
        <begin position="28"/>
        <end position="55"/>
    </location>
</feature>
<dbReference type="RefSeq" id="WP_091227942.1">
    <property type="nucleotide sequence ID" value="NZ_FNBG01000006.1"/>
</dbReference>
<evidence type="ECO:0000256" key="1">
    <source>
        <dbReference type="ARBA" id="ARBA00005336"/>
    </source>
</evidence>
<dbReference type="OrthoDB" id="9805821at2"/>
<keyword evidence="7" id="KW-1185">Reference proteome</keyword>
<dbReference type="InterPro" id="IPR001764">
    <property type="entry name" value="Glyco_hydro_3_N"/>
</dbReference>
<dbReference type="PANTHER" id="PTHR30480">
    <property type="entry name" value="BETA-HEXOSAMINIDASE-RELATED"/>
    <property type="match status" value="1"/>
</dbReference>
<evidence type="ECO:0000256" key="3">
    <source>
        <dbReference type="ARBA" id="ARBA00023295"/>
    </source>
</evidence>
<evidence type="ECO:0000256" key="4">
    <source>
        <dbReference type="SAM" id="MobiDB-lite"/>
    </source>
</evidence>
<evidence type="ECO:0000256" key="2">
    <source>
        <dbReference type="ARBA" id="ARBA00022801"/>
    </source>
</evidence>
<organism evidence="6 7">
    <name type="scientific">Fontibacillus panacisegetis</name>
    <dbReference type="NCBI Taxonomy" id="670482"/>
    <lineage>
        <taxon>Bacteria</taxon>
        <taxon>Bacillati</taxon>
        <taxon>Bacillota</taxon>
        <taxon>Bacilli</taxon>
        <taxon>Bacillales</taxon>
        <taxon>Paenibacillaceae</taxon>
        <taxon>Fontibacillus</taxon>
    </lineage>
</organism>
<dbReference type="AlphaFoldDB" id="A0A1G7IHG1"/>
<dbReference type="SUPFAM" id="SSF51445">
    <property type="entry name" value="(Trans)glycosidases"/>
    <property type="match status" value="1"/>
</dbReference>
<keyword evidence="2" id="KW-0378">Hydrolase</keyword>